<sequence length="139" mass="15998">MRATLYSLFLFTLAALPLRAQETDSVFPGYAAYAHFVDQHISTRDFTEVILRLGGRDEYTKEEIASLQRQFDGIWSANFQNGTVFNRQDLGGGVSQEARMYWTGKSYCYFYALLHQRENDLVVINFALNSNSTPIMDRF</sequence>
<dbReference type="OrthoDB" id="7742632at2"/>
<evidence type="ECO:0008006" key="4">
    <source>
        <dbReference type="Google" id="ProtNLM"/>
    </source>
</evidence>
<evidence type="ECO:0000313" key="3">
    <source>
        <dbReference type="Proteomes" id="UP000244092"/>
    </source>
</evidence>
<evidence type="ECO:0000313" key="2">
    <source>
        <dbReference type="EMBL" id="PTX73353.1"/>
    </source>
</evidence>
<dbReference type="AlphaFoldDB" id="A0A2T6CCZ4"/>
<protein>
    <recommendedName>
        <fullName evidence="4">DUF4019 domain-containing protein</fullName>
    </recommendedName>
</protein>
<dbReference type="Proteomes" id="UP000244092">
    <property type="component" value="Unassembled WGS sequence"/>
</dbReference>
<keyword evidence="1" id="KW-0732">Signal</keyword>
<dbReference type="RefSeq" id="WP_025046345.1">
    <property type="nucleotide sequence ID" value="NZ_QBKU01000007.1"/>
</dbReference>
<proteinExistence type="predicted"/>
<feature type="signal peptide" evidence="1">
    <location>
        <begin position="1"/>
        <end position="20"/>
    </location>
</feature>
<accession>A0A2T6CCZ4</accession>
<organism evidence="2 3">
    <name type="scientific">Sulfitobacter mediterraneus</name>
    <dbReference type="NCBI Taxonomy" id="83219"/>
    <lineage>
        <taxon>Bacteria</taxon>
        <taxon>Pseudomonadati</taxon>
        <taxon>Pseudomonadota</taxon>
        <taxon>Alphaproteobacteria</taxon>
        <taxon>Rhodobacterales</taxon>
        <taxon>Roseobacteraceae</taxon>
        <taxon>Sulfitobacter</taxon>
    </lineage>
</organism>
<comment type="caution">
    <text evidence="2">The sequence shown here is derived from an EMBL/GenBank/DDBJ whole genome shotgun (WGS) entry which is preliminary data.</text>
</comment>
<name>A0A2T6CCZ4_9RHOB</name>
<evidence type="ECO:0000256" key="1">
    <source>
        <dbReference type="SAM" id="SignalP"/>
    </source>
</evidence>
<dbReference type="EMBL" id="QBKU01000007">
    <property type="protein sequence ID" value="PTX73353.1"/>
    <property type="molecule type" value="Genomic_DNA"/>
</dbReference>
<reference evidence="2 3" key="1">
    <citation type="submission" date="2018-04" db="EMBL/GenBank/DDBJ databases">
        <title>Genomic Encyclopedia of Archaeal and Bacterial Type Strains, Phase II (KMG-II): from individual species to whole genera.</title>
        <authorList>
            <person name="Goeker M."/>
        </authorList>
    </citation>
    <scope>NUCLEOTIDE SEQUENCE [LARGE SCALE GENOMIC DNA]</scope>
    <source>
        <strain evidence="2 3">DSM 12244</strain>
    </source>
</reference>
<gene>
    <name evidence="2" type="ORF">C8N31_10753</name>
</gene>
<feature type="chain" id="PRO_5015766808" description="DUF4019 domain-containing protein" evidence="1">
    <location>
        <begin position="21"/>
        <end position="139"/>
    </location>
</feature>